<sequence>MKRGFLNGSKVKKEPLYPGSETSSGAAPPSSTNDSGAKGKGKEKEKEKPAPAFTKLAYGKVDKIGLPENYESPEYTRLETDPSKTDHPSDLLLMTTIPPRTYEGPDDPDGHSEWIVLGPTKAKVLNHPQYPKPVPKPIPAEGADGPAFEIRDTPDTAMSKGLFALRDIKVGQLIFAERPLLVSPRNIGLLGATYIPEGRSHDMNTIQAVAMYEWEKQLEVAVGRMSKENQKAFKELENNHKEDGSGPLLGIVRTNGFSIEEIYDGEERTDVNSYGAILKLGSRINHSCLPNVTYNFLVPSFSFQFFAQLDIKAGEQLFFSYCEIEQSKAERDAELAPYGIICNCPVCAHATPETDALRKEFKKRTRQYTVKIRQWISEYDSAAGAGAPEGAGSSKGRLNEDMLQPILKFREGLLGEGLKYTKEYKAIAWNLHLFYEKIGVYSKSKTFLEEHSEIEEATMRGASSL</sequence>
<organism evidence="3 4">
    <name type="scientific">Gymnopilus junonius</name>
    <name type="common">Spectacular rustgill mushroom</name>
    <name type="synonym">Gymnopilus spectabilis subsp. junonius</name>
    <dbReference type="NCBI Taxonomy" id="109634"/>
    <lineage>
        <taxon>Eukaryota</taxon>
        <taxon>Fungi</taxon>
        <taxon>Dikarya</taxon>
        <taxon>Basidiomycota</taxon>
        <taxon>Agaricomycotina</taxon>
        <taxon>Agaricomycetes</taxon>
        <taxon>Agaricomycetidae</taxon>
        <taxon>Agaricales</taxon>
        <taxon>Agaricineae</taxon>
        <taxon>Hymenogastraceae</taxon>
        <taxon>Gymnopilus</taxon>
    </lineage>
</organism>
<evidence type="ECO:0000313" key="4">
    <source>
        <dbReference type="Proteomes" id="UP000724874"/>
    </source>
</evidence>
<dbReference type="Gene3D" id="2.170.270.10">
    <property type="entry name" value="SET domain"/>
    <property type="match status" value="1"/>
</dbReference>
<feature type="compositionally biased region" description="Basic and acidic residues" evidence="1">
    <location>
        <begin position="40"/>
        <end position="49"/>
    </location>
</feature>
<evidence type="ECO:0000259" key="2">
    <source>
        <dbReference type="PROSITE" id="PS50280"/>
    </source>
</evidence>
<accession>A0A9P5TPA6</accession>
<feature type="compositionally biased region" description="Basic and acidic residues" evidence="1">
    <location>
        <begin position="74"/>
        <end position="89"/>
    </location>
</feature>
<dbReference type="Proteomes" id="UP000724874">
    <property type="component" value="Unassembled WGS sequence"/>
</dbReference>
<evidence type="ECO:0000256" key="1">
    <source>
        <dbReference type="SAM" id="MobiDB-lite"/>
    </source>
</evidence>
<dbReference type="EMBL" id="JADNYJ010000033">
    <property type="protein sequence ID" value="KAF8902872.1"/>
    <property type="molecule type" value="Genomic_DNA"/>
</dbReference>
<dbReference type="SMART" id="SM00317">
    <property type="entry name" value="SET"/>
    <property type="match status" value="1"/>
</dbReference>
<dbReference type="OrthoDB" id="5945798at2759"/>
<dbReference type="SUPFAM" id="SSF82199">
    <property type="entry name" value="SET domain"/>
    <property type="match status" value="1"/>
</dbReference>
<gene>
    <name evidence="3" type="ORF">CPB84DRAFT_1775074</name>
</gene>
<dbReference type="CDD" id="cd20071">
    <property type="entry name" value="SET_SMYD"/>
    <property type="match status" value="1"/>
</dbReference>
<evidence type="ECO:0000313" key="3">
    <source>
        <dbReference type="EMBL" id="KAF8902872.1"/>
    </source>
</evidence>
<dbReference type="PANTHER" id="PTHR47332">
    <property type="entry name" value="SET DOMAIN-CONTAINING PROTEIN 5"/>
    <property type="match status" value="1"/>
</dbReference>
<dbReference type="InterPro" id="IPR001214">
    <property type="entry name" value="SET_dom"/>
</dbReference>
<reference evidence="3" key="1">
    <citation type="submission" date="2020-11" db="EMBL/GenBank/DDBJ databases">
        <authorList>
            <consortium name="DOE Joint Genome Institute"/>
            <person name="Ahrendt S."/>
            <person name="Riley R."/>
            <person name="Andreopoulos W."/>
            <person name="LaButti K."/>
            <person name="Pangilinan J."/>
            <person name="Ruiz-duenas F.J."/>
            <person name="Barrasa J.M."/>
            <person name="Sanchez-Garcia M."/>
            <person name="Camarero S."/>
            <person name="Miyauchi S."/>
            <person name="Serrano A."/>
            <person name="Linde D."/>
            <person name="Babiker R."/>
            <person name="Drula E."/>
            <person name="Ayuso-Fernandez I."/>
            <person name="Pacheco R."/>
            <person name="Padilla G."/>
            <person name="Ferreira P."/>
            <person name="Barriuso J."/>
            <person name="Kellner H."/>
            <person name="Castanera R."/>
            <person name="Alfaro M."/>
            <person name="Ramirez L."/>
            <person name="Pisabarro A.G."/>
            <person name="Kuo A."/>
            <person name="Tritt A."/>
            <person name="Lipzen A."/>
            <person name="He G."/>
            <person name="Yan M."/>
            <person name="Ng V."/>
            <person name="Cullen D."/>
            <person name="Martin F."/>
            <person name="Rosso M.-N."/>
            <person name="Henrissat B."/>
            <person name="Hibbett D."/>
            <person name="Martinez A.T."/>
            <person name="Grigoriev I.V."/>
        </authorList>
    </citation>
    <scope>NUCLEOTIDE SEQUENCE</scope>
    <source>
        <strain evidence="3">AH 44721</strain>
    </source>
</reference>
<dbReference type="PROSITE" id="PS50280">
    <property type="entry name" value="SET"/>
    <property type="match status" value="1"/>
</dbReference>
<dbReference type="InterPro" id="IPR053185">
    <property type="entry name" value="SET_domain_protein"/>
</dbReference>
<comment type="caution">
    <text evidence="3">The sequence shown here is derived from an EMBL/GenBank/DDBJ whole genome shotgun (WGS) entry which is preliminary data.</text>
</comment>
<proteinExistence type="predicted"/>
<feature type="domain" description="SET" evidence="2">
    <location>
        <begin position="146"/>
        <end position="322"/>
    </location>
</feature>
<dbReference type="InterPro" id="IPR046341">
    <property type="entry name" value="SET_dom_sf"/>
</dbReference>
<feature type="compositionally biased region" description="Polar residues" evidence="1">
    <location>
        <begin position="20"/>
        <end position="35"/>
    </location>
</feature>
<protein>
    <recommendedName>
        <fullName evidence="2">SET domain-containing protein</fullName>
    </recommendedName>
</protein>
<dbReference type="Pfam" id="PF00856">
    <property type="entry name" value="SET"/>
    <property type="match status" value="1"/>
</dbReference>
<dbReference type="PANTHER" id="PTHR47332:SF4">
    <property type="entry name" value="SET DOMAIN-CONTAINING PROTEIN 5"/>
    <property type="match status" value="1"/>
</dbReference>
<dbReference type="AlphaFoldDB" id="A0A9P5TPA6"/>
<name>A0A9P5TPA6_GYMJU</name>
<feature type="region of interest" description="Disordered" evidence="1">
    <location>
        <begin position="1"/>
        <end position="91"/>
    </location>
</feature>
<keyword evidence="4" id="KW-1185">Reference proteome</keyword>